<evidence type="ECO:0000256" key="1">
    <source>
        <dbReference type="SAM" id="MobiDB-lite"/>
    </source>
</evidence>
<accession>A0A6P8KZY5</accession>
<evidence type="ECO:0000313" key="3">
    <source>
        <dbReference type="Proteomes" id="UP000515180"/>
    </source>
</evidence>
<dbReference type="Pfam" id="PF12937">
    <property type="entry name" value="F-box-like"/>
    <property type="match status" value="1"/>
</dbReference>
<protein>
    <submittedName>
        <fullName evidence="4">F-box only protein 22 isoform X1</fullName>
    </submittedName>
</protein>
<dbReference type="SUPFAM" id="SSF81383">
    <property type="entry name" value="F-box domain"/>
    <property type="match status" value="1"/>
</dbReference>
<evidence type="ECO:0000259" key="2">
    <source>
        <dbReference type="Pfam" id="PF12937"/>
    </source>
</evidence>
<dbReference type="AlphaFoldDB" id="A0A6P8KZY5"/>
<feature type="domain" description="F-box" evidence="2">
    <location>
        <begin position="38"/>
        <end position="65"/>
    </location>
</feature>
<gene>
    <name evidence="4" type="primary">LOC100740937</name>
</gene>
<dbReference type="Proteomes" id="UP000515180">
    <property type="component" value="Unplaced"/>
</dbReference>
<name>A0A6P8KZY5_BOMIM</name>
<proteinExistence type="predicted"/>
<dbReference type="InterPro" id="IPR036047">
    <property type="entry name" value="F-box-like_dom_sf"/>
</dbReference>
<reference evidence="4" key="1">
    <citation type="submission" date="2025-08" db="UniProtKB">
        <authorList>
            <consortium name="RefSeq"/>
        </authorList>
    </citation>
    <scope>IDENTIFICATION</scope>
</reference>
<evidence type="ECO:0000313" key="4">
    <source>
        <dbReference type="RefSeq" id="XP_033174823.1"/>
    </source>
</evidence>
<dbReference type="RefSeq" id="XP_033174823.1">
    <property type="nucleotide sequence ID" value="XM_033318932.1"/>
</dbReference>
<dbReference type="GO" id="GO:0032436">
    <property type="term" value="P:positive regulation of proteasomal ubiquitin-dependent protein catabolic process"/>
    <property type="evidence" value="ECO:0007669"/>
    <property type="project" value="TreeGrafter"/>
</dbReference>
<organism evidence="3 4">
    <name type="scientific">Bombus impatiens</name>
    <name type="common">Bumblebee</name>
    <dbReference type="NCBI Taxonomy" id="132113"/>
    <lineage>
        <taxon>Eukaryota</taxon>
        <taxon>Metazoa</taxon>
        <taxon>Ecdysozoa</taxon>
        <taxon>Arthropoda</taxon>
        <taxon>Hexapoda</taxon>
        <taxon>Insecta</taxon>
        <taxon>Pterygota</taxon>
        <taxon>Neoptera</taxon>
        <taxon>Endopterygota</taxon>
        <taxon>Hymenoptera</taxon>
        <taxon>Apocrita</taxon>
        <taxon>Aculeata</taxon>
        <taxon>Apoidea</taxon>
        <taxon>Anthophila</taxon>
        <taxon>Apidae</taxon>
        <taxon>Bombus</taxon>
        <taxon>Pyrobombus</taxon>
    </lineage>
</organism>
<feature type="region of interest" description="Disordered" evidence="1">
    <location>
        <begin position="1"/>
        <end position="21"/>
    </location>
</feature>
<dbReference type="PANTHER" id="PTHR14939">
    <property type="entry name" value="F-BOX ONLY PROTEIN 22"/>
    <property type="match status" value="1"/>
</dbReference>
<dbReference type="GeneID" id="100740937"/>
<dbReference type="Gene3D" id="1.20.1280.50">
    <property type="match status" value="1"/>
</dbReference>
<dbReference type="GO" id="GO:0000209">
    <property type="term" value="P:protein polyubiquitination"/>
    <property type="evidence" value="ECO:0007669"/>
    <property type="project" value="TreeGrafter"/>
</dbReference>
<sequence>MASLSAKRSYEDDDSTPNVKERKKHHTDLYLTYDDLRLVFKYLNWADLLNASMVCRSWLEVANDEKRTRGGPTTFMNIGRRYMTAIEKLRDKPAVGLVFKGIHKASIRQDCLCRVLPRSCEIVTLSTFGILMENAEMERALQKRVYAFLPEIPDVTMKVITVVSRNDYTQYYQQMKLAFFKDKTDRSKCLLLFCNQAGRTLAQRTARVLRICSGGVTPSVWGGVVKDLYVCNSKNISHDERCFSYAFCVGIIIVGAIDSWSIVIDEDCNTKELVEQKLELFKNHVSLRKHSIGYMFACCERGTNMFNETDVESTIFKKLFPEVPLVGCFGDGEFGENTVPNCKYLNFSLGEDYWYHERSTVFLIITYGQKLT</sequence>
<dbReference type="InterPro" id="IPR001810">
    <property type="entry name" value="F-box_dom"/>
</dbReference>
<dbReference type="PANTHER" id="PTHR14939:SF5">
    <property type="entry name" value="F-BOX ONLY PROTEIN 22"/>
    <property type="match status" value="1"/>
</dbReference>
<keyword evidence="3" id="KW-1185">Reference proteome</keyword>
<dbReference type="OrthoDB" id="199913at2759"/>